<protein>
    <submittedName>
        <fullName evidence="1">GGDEF domain-containing protein</fullName>
    </submittedName>
</protein>
<proteinExistence type="predicted"/>
<sequence length="268" mass="30847">MAEMKMDELILRFFKEDIGGILITGQNGEILYEDEKTSFIRTEKTNWESACPEPRDGQKGERWDLVRSENGKTYMVTTSAFTDGEGLKQIHHLADTSDYTELYRNMSDYSRMLRNQKDYDGLTGLYNRGKFMEMKRTLFRTQDEIAIFNMDVNNLKQVNDTLGHEAGDRLLRKAAESLKRIEARNVIPFRTGGDEFIVAVVHVNREDAEKIRHDWEKALAELNEAEDGLLCTVACGFAFGEKGYDLEEILARADQAMYEDKKKKKGIN</sequence>
<organism evidence="1 2">
    <name type="scientific">Aristaeella hokkaidonensis</name>
    <dbReference type="NCBI Taxonomy" id="3046382"/>
    <lineage>
        <taxon>Bacteria</taxon>
        <taxon>Bacillati</taxon>
        <taxon>Bacillota</taxon>
        <taxon>Clostridia</taxon>
        <taxon>Eubacteriales</taxon>
        <taxon>Aristaeellaceae</taxon>
        <taxon>Aristaeella</taxon>
    </lineage>
</organism>
<dbReference type="EMBL" id="CP068393">
    <property type="protein sequence ID" value="QUC67097.1"/>
    <property type="molecule type" value="Genomic_DNA"/>
</dbReference>
<dbReference type="Proteomes" id="UP000682782">
    <property type="component" value="Chromosome"/>
</dbReference>
<accession>A0AC61MWT6</accession>
<evidence type="ECO:0000313" key="1">
    <source>
        <dbReference type="EMBL" id="QUC67097.1"/>
    </source>
</evidence>
<evidence type="ECO:0000313" key="2">
    <source>
        <dbReference type="Proteomes" id="UP000682782"/>
    </source>
</evidence>
<reference evidence="1" key="1">
    <citation type="submission" date="2021-01" db="EMBL/GenBank/DDBJ databases">
        <title>Complete genome sequence of Clostridiales bacterium R-7.</title>
        <authorList>
            <person name="Mahoney-Kurpe S.C."/>
            <person name="Palevich N."/>
            <person name="Koike S."/>
            <person name="Moon C.D."/>
            <person name="Attwood G.T."/>
        </authorList>
    </citation>
    <scope>NUCLEOTIDE SEQUENCE</scope>
    <source>
        <strain evidence="1">R-7</strain>
    </source>
</reference>
<gene>
    <name evidence="1" type="ORF">JYE49_14890</name>
</gene>
<name>A0AC61MWT6_9FIRM</name>
<keyword evidence="2" id="KW-1185">Reference proteome</keyword>